<proteinExistence type="predicted"/>
<dbReference type="Gene3D" id="3.10.100.10">
    <property type="entry name" value="Mannose-Binding Protein A, subunit A"/>
    <property type="match status" value="1"/>
</dbReference>
<accession>R7VJD7</accession>
<evidence type="ECO:0000256" key="1">
    <source>
        <dbReference type="SAM" id="SignalP"/>
    </source>
</evidence>
<dbReference type="OrthoDB" id="6146674at2759"/>
<feature type="chain" id="PRO_5011952071" description="C-type lectin domain-containing protein" evidence="1">
    <location>
        <begin position="16"/>
        <end position="235"/>
    </location>
</feature>
<dbReference type="EMBL" id="KB293500">
    <property type="protein sequence ID" value="ELU15885.1"/>
    <property type="molecule type" value="Genomic_DNA"/>
</dbReference>
<dbReference type="InterPro" id="IPR001304">
    <property type="entry name" value="C-type_lectin-like"/>
</dbReference>
<protein>
    <recommendedName>
        <fullName evidence="2">C-type lectin domain-containing protein</fullName>
    </recommendedName>
</protein>
<evidence type="ECO:0000313" key="3">
    <source>
        <dbReference type="EMBL" id="ELU15885.1"/>
    </source>
</evidence>
<name>R7VJD7_CAPTE</name>
<keyword evidence="5" id="KW-1185">Reference proteome</keyword>
<sequence>MKAVLLLLLVWRSVAEQTDHQCYSVVTTTIGDFSRVILESMDRISQTLDQQIQQLQQAIDLGVSQRLDLGERINEASQQCIDTIGQHQQLQRGSNPDVSRVSLDLEKRLNSRMSSLEEALNRTINRTEICCREEALQAEWKIQQLTSELNDTRMKLMRIMVIGDDKCWQGAASDEFSCYSFETSNPTTWQEAKQACLEKGGRLVVMETDEEFDFIAEILRGNTALRGDVWTAPMT</sequence>
<organism evidence="3">
    <name type="scientific">Capitella teleta</name>
    <name type="common">Polychaete worm</name>
    <dbReference type="NCBI Taxonomy" id="283909"/>
    <lineage>
        <taxon>Eukaryota</taxon>
        <taxon>Metazoa</taxon>
        <taxon>Spiralia</taxon>
        <taxon>Lophotrochozoa</taxon>
        <taxon>Annelida</taxon>
        <taxon>Polychaeta</taxon>
        <taxon>Sedentaria</taxon>
        <taxon>Scolecida</taxon>
        <taxon>Capitellidae</taxon>
        <taxon>Capitella</taxon>
    </lineage>
</organism>
<evidence type="ECO:0000313" key="4">
    <source>
        <dbReference type="EnsemblMetazoa" id="CapteP195997"/>
    </source>
</evidence>
<feature type="domain" description="C-type lectin" evidence="2">
    <location>
        <begin position="174"/>
        <end position="230"/>
    </location>
</feature>
<dbReference type="EMBL" id="AMQN01004424">
    <property type="status" value="NOT_ANNOTATED_CDS"/>
    <property type="molecule type" value="Genomic_DNA"/>
</dbReference>
<dbReference type="HOGENOM" id="CLU_1181163_0_0_1"/>
<dbReference type="CDD" id="cd00037">
    <property type="entry name" value="CLECT"/>
    <property type="match status" value="1"/>
</dbReference>
<dbReference type="FunCoup" id="R7VJD7">
    <property type="interactions" value="77"/>
</dbReference>
<dbReference type="SUPFAM" id="SSF56436">
    <property type="entry name" value="C-type lectin-like"/>
    <property type="match status" value="1"/>
</dbReference>
<evidence type="ECO:0000313" key="5">
    <source>
        <dbReference type="Proteomes" id="UP000014760"/>
    </source>
</evidence>
<reference evidence="3 5" key="2">
    <citation type="journal article" date="2013" name="Nature">
        <title>Insights into bilaterian evolution from three spiralian genomes.</title>
        <authorList>
            <person name="Simakov O."/>
            <person name="Marletaz F."/>
            <person name="Cho S.J."/>
            <person name="Edsinger-Gonzales E."/>
            <person name="Havlak P."/>
            <person name="Hellsten U."/>
            <person name="Kuo D.H."/>
            <person name="Larsson T."/>
            <person name="Lv J."/>
            <person name="Arendt D."/>
            <person name="Savage R."/>
            <person name="Osoegawa K."/>
            <person name="de Jong P."/>
            <person name="Grimwood J."/>
            <person name="Chapman J.A."/>
            <person name="Shapiro H."/>
            <person name="Aerts A."/>
            <person name="Otillar R.P."/>
            <person name="Terry A.Y."/>
            <person name="Boore J.L."/>
            <person name="Grigoriev I.V."/>
            <person name="Lindberg D.R."/>
            <person name="Seaver E.C."/>
            <person name="Weisblat D.A."/>
            <person name="Putnam N.H."/>
            <person name="Rokhsar D.S."/>
        </authorList>
    </citation>
    <scope>NUCLEOTIDE SEQUENCE</scope>
    <source>
        <strain evidence="3 5">I ESC-2004</strain>
    </source>
</reference>
<dbReference type="AlphaFoldDB" id="R7VJD7"/>
<dbReference type="InterPro" id="IPR016186">
    <property type="entry name" value="C-type_lectin-like/link_sf"/>
</dbReference>
<feature type="signal peptide" evidence="1">
    <location>
        <begin position="1"/>
        <end position="15"/>
    </location>
</feature>
<dbReference type="Proteomes" id="UP000014760">
    <property type="component" value="Unassembled WGS sequence"/>
</dbReference>
<dbReference type="PROSITE" id="PS50041">
    <property type="entry name" value="C_TYPE_LECTIN_2"/>
    <property type="match status" value="1"/>
</dbReference>
<reference evidence="5" key="1">
    <citation type="submission" date="2012-12" db="EMBL/GenBank/DDBJ databases">
        <authorList>
            <person name="Hellsten U."/>
            <person name="Grimwood J."/>
            <person name="Chapman J.A."/>
            <person name="Shapiro H."/>
            <person name="Aerts A."/>
            <person name="Otillar R.P."/>
            <person name="Terry A.Y."/>
            <person name="Boore J.L."/>
            <person name="Simakov O."/>
            <person name="Marletaz F."/>
            <person name="Cho S.-J."/>
            <person name="Edsinger-Gonzales E."/>
            <person name="Havlak P."/>
            <person name="Kuo D.-H."/>
            <person name="Larsson T."/>
            <person name="Lv J."/>
            <person name="Arendt D."/>
            <person name="Savage R."/>
            <person name="Osoegawa K."/>
            <person name="de Jong P."/>
            <person name="Lindberg D.R."/>
            <person name="Seaver E.C."/>
            <person name="Weisblat D.A."/>
            <person name="Putnam N.H."/>
            <person name="Grigoriev I.V."/>
            <person name="Rokhsar D.S."/>
        </authorList>
    </citation>
    <scope>NUCLEOTIDE SEQUENCE</scope>
    <source>
        <strain evidence="5">I ESC-2004</strain>
    </source>
</reference>
<evidence type="ECO:0000259" key="2">
    <source>
        <dbReference type="PROSITE" id="PS50041"/>
    </source>
</evidence>
<dbReference type="InterPro" id="IPR016187">
    <property type="entry name" value="CTDL_fold"/>
</dbReference>
<gene>
    <name evidence="3" type="ORF">CAPTEDRAFT_195997</name>
</gene>
<reference evidence="4" key="3">
    <citation type="submission" date="2015-06" db="UniProtKB">
        <authorList>
            <consortium name="EnsemblMetazoa"/>
        </authorList>
    </citation>
    <scope>IDENTIFICATION</scope>
</reference>
<dbReference type="EnsemblMetazoa" id="CapteT195997">
    <property type="protein sequence ID" value="CapteP195997"/>
    <property type="gene ID" value="CapteG195997"/>
</dbReference>
<keyword evidence="1" id="KW-0732">Signal</keyword>